<dbReference type="SMART" id="SM00464">
    <property type="entry name" value="LON"/>
    <property type="match status" value="1"/>
</dbReference>
<feature type="domain" description="Lon N-terminal" evidence="1">
    <location>
        <begin position="1"/>
        <end position="197"/>
    </location>
</feature>
<reference evidence="2 3" key="1">
    <citation type="submission" date="2019-06" db="EMBL/GenBank/DDBJ databases">
        <title>Tsukamurella conjunctivitidis sp. nov., Tsukamurella assacharolytica sp. nov. and Tsukamurella sputae sp. nov. isolated from patients with conjunctivitis, bacteraemia (lymphoma) and respiratory infection (sputum) in Hong Kong.</title>
        <authorList>
            <person name="Teng J.L.L."/>
            <person name="Lee H.H."/>
            <person name="Fong J.Y.H."/>
            <person name="Fok K.M.N."/>
            <person name="Lau S.K.P."/>
            <person name="Woo P.C.Y."/>
        </authorList>
    </citation>
    <scope>NUCLEOTIDE SEQUENCE [LARGE SCALE GENOMIC DNA]</scope>
    <source>
        <strain evidence="2 3">HKU71</strain>
    </source>
</reference>
<protein>
    <submittedName>
        <fullName evidence="2">Peptidase S16</fullName>
    </submittedName>
</protein>
<dbReference type="OrthoDB" id="25394at2"/>
<dbReference type="InterPro" id="IPR003111">
    <property type="entry name" value="Lon_prtase_N"/>
</dbReference>
<sequence>MTELPMFPLGAVLLPGEELPLRVFEPRYRQMVEQCLATDGRFGVVLIERGSEVGGGDVRTDVGTVALIDRYVRRPGGGFTLICGGTDRVRVTRWLPDDPYPRAEADLWPDEVQPAVDLVPLLSKRGEIERLAARLARSEGGKPRAWPKLTLPENPVERSYYLARALPLADADRQRALAAPGPADRVRVLTEALDDVVATLRFRLQ</sequence>
<gene>
    <name evidence="2" type="ORF">FK529_09430</name>
</gene>
<dbReference type="Proteomes" id="UP000317291">
    <property type="component" value="Unassembled WGS sequence"/>
</dbReference>
<dbReference type="SUPFAM" id="SSF88697">
    <property type="entry name" value="PUA domain-like"/>
    <property type="match status" value="1"/>
</dbReference>
<keyword evidence="3" id="KW-1185">Reference proteome</keyword>
<dbReference type="PROSITE" id="PS51787">
    <property type="entry name" value="LON_N"/>
    <property type="match status" value="1"/>
</dbReference>
<name>A0A5C5R9R8_9ACTN</name>
<dbReference type="EMBL" id="VIGW01000004">
    <property type="protein sequence ID" value="TWS19412.1"/>
    <property type="molecule type" value="Genomic_DNA"/>
</dbReference>
<dbReference type="PANTHER" id="PTHR46732">
    <property type="entry name" value="ATP-DEPENDENT PROTEASE LA (LON) DOMAIN PROTEIN"/>
    <property type="match status" value="1"/>
</dbReference>
<accession>A0A5C5R9R8</accession>
<dbReference type="InterPro" id="IPR015947">
    <property type="entry name" value="PUA-like_sf"/>
</dbReference>
<dbReference type="PANTHER" id="PTHR46732:SF8">
    <property type="entry name" value="ATP-DEPENDENT PROTEASE LA (LON) DOMAIN PROTEIN"/>
    <property type="match status" value="1"/>
</dbReference>
<dbReference type="Pfam" id="PF02190">
    <property type="entry name" value="LON_substr_bdg"/>
    <property type="match status" value="1"/>
</dbReference>
<organism evidence="2 3">
    <name type="scientific">Tsukamurella asaccharolytica</name>
    <dbReference type="NCBI Taxonomy" id="2592067"/>
    <lineage>
        <taxon>Bacteria</taxon>
        <taxon>Bacillati</taxon>
        <taxon>Actinomycetota</taxon>
        <taxon>Actinomycetes</taxon>
        <taxon>Mycobacteriales</taxon>
        <taxon>Tsukamurellaceae</taxon>
        <taxon>Tsukamurella</taxon>
    </lineage>
</organism>
<comment type="caution">
    <text evidence="2">The sequence shown here is derived from an EMBL/GenBank/DDBJ whole genome shotgun (WGS) entry which is preliminary data.</text>
</comment>
<dbReference type="Gene3D" id="1.20.58.1480">
    <property type="match status" value="1"/>
</dbReference>
<dbReference type="Gene3D" id="2.30.130.40">
    <property type="entry name" value="LON domain-like"/>
    <property type="match status" value="1"/>
</dbReference>
<evidence type="ECO:0000259" key="1">
    <source>
        <dbReference type="PROSITE" id="PS51787"/>
    </source>
</evidence>
<evidence type="ECO:0000313" key="3">
    <source>
        <dbReference type="Proteomes" id="UP000317291"/>
    </source>
</evidence>
<proteinExistence type="predicted"/>
<dbReference type="RefSeq" id="WP_146560736.1">
    <property type="nucleotide sequence ID" value="NZ_VIGW01000004.1"/>
</dbReference>
<dbReference type="InterPro" id="IPR046336">
    <property type="entry name" value="Lon_prtase_N_sf"/>
</dbReference>
<dbReference type="AlphaFoldDB" id="A0A5C5R9R8"/>
<evidence type="ECO:0000313" key="2">
    <source>
        <dbReference type="EMBL" id="TWS19412.1"/>
    </source>
</evidence>